<dbReference type="OrthoDB" id="179386at2"/>
<dbReference type="HOGENOM" id="CLU_586308_0_0_6"/>
<dbReference type="PATRIC" id="fig|914150.5.peg.684"/>
<evidence type="ECO:0000313" key="1">
    <source>
        <dbReference type="EMBL" id="AKE51650.1"/>
    </source>
</evidence>
<sequence>MIEHDKSLTTEQKALAVNLNNQQYGTFVEIGAGQEVARQFFSAGAAAGTVAKTMSAYDMQVSDDIYGKAGRYVSRERLEQMLDYEYDLLHKRLDAVRPEETLYFSYAATVTAKSYSQKNECHGWIGIRLQLEPGAPASEILMHVRMLDDTNREQSEALGILGVNVVYGAFHYHQEPKVFIESLLDNLINPFGQKRIEIDLIHFSGHHFESVENRLMNLHLVRSWCCRAVMFDAKGSSEVPMSLLRKKDVLVIRGSFKPPTKVHVDMTEAAMKQFLEEEGVQNDKVCTVAEITMAELDSDVETEDADFLARVDLLNKLGYNVLISDYLRFFRLRSWMRRYTQNRIGIVLSILDFDQLFDAKYYKGLEGGILEAMGKLFSGNTNVYVYPTRRDNTLITLDNVEVDDDAKYILKHLTHNKLLVPVKNWNDKHLHISARHIATKIPLGQGDWEQQLPEEIREEIKARCMFGYCELPEE</sequence>
<evidence type="ECO:0000313" key="2">
    <source>
        <dbReference type="Proteomes" id="UP000034071"/>
    </source>
</evidence>
<dbReference type="EMBL" id="CP010975">
    <property type="protein sequence ID" value="AKE51650.1"/>
    <property type="molecule type" value="Genomic_DNA"/>
</dbReference>
<dbReference type="AlphaFoldDB" id="A0A0F6TQB9"/>
<dbReference type="STRING" id="914150.TQ33_0673"/>
<dbReference type="KEGG" id="kge:TQ33_0673"/>
<dbReference type="RefSeq" id="WP_046560814.1">
    <property type="nucleotide sequence ID" value="NZ_CP010975.1"/>
</dbReference>
<protein>
    <recommendedName>
        <fullName evidence="3">Nicotinate-nucleotide adenylyltransferase</fullName>
    </recommendedName>
</protein>
<dbReference type="SUPFAM" id="SSF52374">
    <property type="entry name" value="Nucleotidylyl transferase"/>
    <property type="match status" value="1"/>
</dbReference>
<accession>A0A0F6TQB9</accession>
<dbReference type="Gene3D" id="3.40.50.620">
    <property type="entry name" value="HUPs"/>
    <property type="match status" value="1"/>
</dbReference>
<reference evidence="1 2" key="1">
    <citation type="submission" date="2015-02" db="EMBL/GenBank/DDBJ databases">
        <title>Complete genome sequence of Kangiella geojedonensis strain YCS-5T.</title>
        <authorList>
            <person name="Kim K.M."/>
        </authorList>
    </citation>
    <scope>NUCLEOTIDE SEQUENCE [LARGE SCALE GENOMIC DNA]</scope>
    <source>
        <strain evidence="1 2">YCS-5</strain>
    </source>
</reference>
<evidence type="ECO:0008006" key="3">
    <source>
        <dbReference type="Google" id="ProtNLM"/>
    </source>
</evidence>
<gene>
    <name evidence="1" type="ORF">TQ33_0673</name>
</gene>
<dbReference type="Proteomes" id="UP000034071">
    <property type="component" value="Chromosome"/>
</dbReference>
<dbReference type="InterPro" id="IPR014729">
    <property type="entry name" value="Rossmann-like_a/b/a_fold"/>
</dbReference>
<keyword evidence="2" id="KW-1185">Reference proteome</keyword>
<proteinExistence type="predicted"/>
<name>A0A0F6TQB9_9GAMM</name>
<organism evidence="1 2">
    <name type="scientific">Kangiella geojedonensis</name>
    <dbReference type="NCBI Taxonomy" id="914150"/>
    <lineage>
        <taxon>Bacteria</taxon>
        <taxon>Pseudomonadati</taxon>
        <taxon>Pseudomonadota</taxon>
        <taxon>Gammaproteobacteria</taxon>
        <taxon>Kangiellales</taxon>
        <taxon>Kangiellaceae</taxon>
        <taxon>Kangiella</taxon>
    </lineage>
</organism>